<gene>
    <name evidence="6" type="ORF">D9611_009532</name>
</gene>
<dbReference type="AlphaFoldDB" id="A0A8H5AV96"/>
<proteinExistence type="predicted"/>
<dbReference type="Proteomes" id="UP000541558">
    <property type="component" value="Unassembled WGS sequence"/>
</dbReference>
<evidence type="ECO:0000313" key="6">
    <source>
        <dbReference type="EMBL" id="KAF5311657.1"/>
    </source>
</evidence>
<keyword evidence="1" id="KW-0479">Metal-binding</keyword>
<sequence>MDTEWVTPTGDARGYINHAKAFDILTKNLDRKVQVPLSDVKTCSRCGKNGERFPVCSGCGEKAYCGKTCQTVDWQSHKKQCGKTDRIELLAFIPLIAAFMEWYRHDNMESKYNISVYPALRHQIVNSPNPDAPLDQLSDGSRARLIKLGDPMSPKEVIENPEKWWPTASNDQVRSRLRRRIESERFLLPSMVAILMAIMGEMYTTKYLPAEDTYDNKMKRRIRLKYRDSPISDFGIVKGSFEVKPEDTLAYEGSDWQDHQGMSRFMRGLDPANHYWMYFTTASGEELILDCGLYAFNRCQVVNTRRYGLELDPPIRDAPFYFYDRSERKPPVVHHGKERFTMLRDDDLQGATQWTERVPSRRERQEHLKALAHWLGEFMERLWGNTFTEDVKNLTAARCLETVDELAVRFLERPLYLDYTAVSDSDVETK</sequence>
<evidence type="ECO:0000256" key="3">
    <source>
        <dbReference type="ARBA" id="ARBA00022833"/>
    </source>
</evidence>
<dbReference type="PROSITE" id="PS50865">
    <property type="entry name" value="ZF_MYND_2"/>
    <property type="match status" value="1"/>
</dbReference>
<dbReference type="OrthoDB" id="341421at2759"/>
<dbReference type="Gene3D" id="6.10.140.2220">
    <property type="match status" value="1"/>
</dbReference>
<evidence type="ECO:0000256" key="1">
    <source>
        <dbReference type="ARBA" id="ARBA00022723"/>
    </source>
</evidence>
<dbReference type="GO" id="GO:0008270">
    <property type="term" value="F:zinc ion binding"/>
    <property type="evidence" value="ECO:0007669"/>
    <property type="project" value="UniProtKB-KW"/>
</dbReference>
<dbReference type="EMBL" id="JAACJK010000225">
    <property type="protein sequence ID" value="KAF5311657.1"/>
    <property type="molecule type" value="Genomic_DNA"/>
</dbReference>
<dbReference type="Pfam" id="PF01753">
    <property type="entry name" value="zf-MYND"/>
    <property type="match status" value="1"/>
</dbReference>
<evidence type="ECO:0000256" key="4">
    <source>
        <dbReference type="PROSITE-ProRule" id="PRU00134"/>
    </source>
</evidence>
<evidence type="ECO:0000313" key="7">
    <source>
        <dbReference type="Proteomes" id="UP000541558"/>
    </source>
</evidence>
<reference evidence="6 7" key="1">
    <citation type="journal article" date="2020" name="ISME J.">
        <title>Uncovering the hidden diversity of litter-decomposition mechanisms in mushroom-forming fungi.</title>
        <authorList>
            <person name="Floudas D."/>
            <person name="Bentzer J."/>
            <person name="Ahren D."/>
            <person name="Johansson T."/>
            <person name="Persson P."/>
            <person name="Tunlid A."/>
        </authorList>
    </citation>
    <scope>NUCLEOTIDE SEQUENCE [LARGE SCALE GENOMIC DNA]</scope>
    <source>
        <strain evidence="6 7">CBS 175.51</strain>
    </source>
</reference>
<protein>
    <recommendedName>
        <fullName evidence="5">MYND-type domain-containing protein</fullName>
    </recommendedName>
</protein>
<dbReference type="InterPro" id="IPR002893">
    <property type="entry name" value="Znf_MYND"/>
</dbReference>
<organism evidence="6 7">
    <name type="scientific">Ephemerocybe angulata</name>
    <dbReference type="NCBI Taxonomy" id="980116"/>
    <lineage>
        <taxon>Eukaryota</taxon>
        <taxon>Fungi</taxon>
        <taxon>Dikarya</taxon>
        <taxon>Basidiomycota</taxon>
        <taxon>Agaricomycotina</taxon>
        <taxon>Agaricomycetes</taxon>
        <taxon>Agaricomycetidae</taxon>
        <taxon>Agaricales</taxon>
        <taxon>Agaricineae</taxon>
        <taxon>Psathyrellaceae</taxon>
        <taxon>Ephemerocybe</taxon>
    </lineage>
</organism>
<name>A0A8H5AV96_9AGAR</name>
<dbReference type="SUPFAM" id="SSF144232">
    <property type="entry name" value="HIT/MYND zinc finger-like"/>
    <property type="match status" value="1"/>
</dbReference>
<accession>A0A8H5AV96</accession>
<evidence type="ECO:0000256" key="2">
    <source>
        <dbReference type="ARBA" id="ARBA00022771"/>
    </source>
</evidence>
<keyword evidence="2 4" id="KW-0863">Zinc-finger</keyword>
<keyword evidence="7" id="KW-1185">Reference proteome</keyword>
<evidence type="ECO:0000259" key="5">
    <source>
        <dbReference type="PROSITE" id="PS50865"/>
    </source>
</evidence>
<keyword evidence="3" id="KW-0862">Zinc</keyword>
<dbReference type="PROSITE" id="PS01360">
    <property type="entry name" value="ZF_MYND_1"/>
    <property type="match status" value="1"/>
</dbReference>
<comment type="caution">
    <text evidence="6">The sequence shown here is derived from an EMBL/GenBank/DDBJ whole genome shotgun (WGS) entry which is preliminary data.</text>
</comment>
<feature type="domain" description="MYND-type" evidence="5">
    <location>
        <begin position="43"/>
        <end position="81"/>
    </location>
</feature>